<evidence type="ECO:0008006" key="4">
    <source>
        <dbReference type="Google" id="ProtNLM"/>
    </source>
</evidence>
<feature type="transmembrane region" description="Helical" evidence="1">
    <location>
        <begin position="93"/>
        <end position="112"/>
    </location>
</feature>
<keyword evidence="1" id="KW-0472">Membrane</keyword>
<evidence type="ECO:0000313" key="2">
    <source>
        <dbReference type="EMBL" id="GLC29459.1"/>
    </source>
</evidence>
<dbReference type="RefSeq" id="WP_264848752.1">
    <property type="nucleotide sequence ID" value="NZ_BRXR01000001.1"/>
</dbReference>
<evidence type="ECO:0000256" key="1">
    <source>
        <dbReference type="SAM" id="Phobius"/>
    </source>
</evidence>
<evidence type="ECO:0000313" key="3">
    <source>
        <dbReference type="Proteomes" id="UP001208567"/>
    </source>
</evidence>
<organism evidence="2 3">
    <name type="scientific">Clostridium omnivorum</name>
    <dbReference type="NCBI Taxonomy" id="1604902"/>
    <lineage>
        <taxon>Bacteria</taxon>
        <taxon>Bacillati</taxon>
        <taxon>Bacillota</taxon>
        <taxon>Clostridia</taxon>
        <taxon>Eubacteriales</taxon>
        <taxon>Clostridiaceae</taxon>
        <taxon>Clostridium</taxon>
    </lineage>
</organism>
<feature type="transmembrane region" description="Helical" evidence="1">
    <location>
        <begin position="168"/>
        <end position="189"/>
    </location>
</feature>
<keyword evidence="1" id="KW-1133">Transmembrane helix</keyword>
<feature type="transmembrane region" description="Helical" evidence="1">
    <location>
        <begin position="132"/>
        <end position="156"/>
    </location>
</feature>
<accession>A0ABQ5N2M4</accession>
<sequence>MAKEDFTDNPLYTITGYIWYFIAGAFCFSICSIFLILTILAYGDKLFTEGIIFFVISLSLEGPAITALLSVMGKLIREKDVDAIKDYFKAYKVNFLQALSLSFFLAIILTFVSYDLSIIKYKTSTSYIVKPLLFSGLFIPLIISTYVFPIICRFYISIKDAVKLSIYYSVRNFKITILVMSVLALGYLLMNLVSVFVVFVISSLVCYVIMYYEKDILKEIEEKIKPSSN</sequence>
<comment type="caution">
    <text evidence="2">The sequence shown here is derived from an EMBL/GenBank/DDBJ whole genome shotgun (WGS) entry which is preliminary data.</text>
</comment>
<name>A0ABQ5N2M4_9CLOT</name>
<protein>
    <recommendedName>
        <fullName evidence="4">DUF624 domain-containing protein</fullName>
    </recommendedName>
</protein>
<keyword evidence="1" id="KW-0812">Transmembrane</keyword>
<dbReference type="EMBL" id="BRXR01000001">
    <property type="protein sequence ID" value="GLC29459.1"/>
    <property type="molecule type" value="Genomic_DNA"/>
</dbReference>
<keyword evidence="3" id="KW-1185">Reference proteome</keyword>
<dbReference type="Proteomes" id="UP001208567">
    <property type="component" value="Unassembled WGS sequence"/>
</dbReference>
<feature type="transmembrane region" description="Helical" evidence="1">
    <location>
        <begin position="51"/>
        <end position="72"/>
    </location>
</feature>
<dbReference type="Pfam" id="PF04854">
    <property type="entry name" value="DUF624"/>
    <property type="match status" value="1"/>
</dbReference>
<feature type="transmembrane region" description="Helical" evidence="1">
    <location>
        <begin position="17"/>
        <end position="39"/>
    </location>
</feature>
<dbReference type="InterPro" id="IPR006938">
    <property type="entry name" value="DUF624"/>
</dbReference>
<reference evidence="2 3" key="1">
    <citation type="journal article" date="2024" name="Int. J. Syst. Evol. Microbiol.">
        <title>Clostridium omnivorum sp. nov., isolated from anoxic soil under the treatment of reductive soil disinfestation.</title>
        <authorList>
            <person name="Ueki A."/>
            <person name="Tonouchi A."/>
            <person name="Kaku N."/>
            <person name="Honma S."/>
            <person name="Ueki K."/>
        </authorList>
    </citation>
    <scope>NUCLEOTIDE SEQUENCE [LARGE SCALE GENOMIC DNA]</scope>
    <source>
        <strain evidence="2 3">E14</strain>
    </source>
</reference>
<gene>
    <name evidence="2" type="ORF">bsdE14_08690</name>
</gene>
<proteinExistence type="predicted"/>